<gene>
    <name evidence="1" type="ORF">C4F50_23930</name>
</gene>
<name>A0ABR9TRI3_9FLAO</name>
<protein>
    <submittedName>
        <fullName evidence="1">Uncharacterized protein</fullName>
    </submittedName>
</protein>
<dbReference type="Proteomes" id="UP000640614">
    <property type="component" value="Unassembled WGS sequence"/>
</dbReference>
<evidence type="ECO:0000313" key="2">
    <source>
        <dbReference type="Proteomes" id="UP000640614"/>
    </source>
</evidence>
<evidence type="ECO:0000313" key="1">
    <source>
        <dbReference type="EMBL" id="MBE8727978.1"/>
    </source>
</evidence>
<proteinExistence type="predicted"/>
<keyword evidence="2" id="KW-1185">Reference proteome</keyword>
<accession>A0ABR9TRI3</accession>
<sequence>MLYVKLKHKTKEIKELTKLGLINPNWIRNLEIFEKFHFYINDGSSKMDAYHFCSADFKIHWEMIKKIVSKLSK</sequence>
<organism evidence="1 2">
    <name type="scientific">Flavobacterium hungaricum</name>
    <dbReference type="NCBI Taxonomy" id="2082725"/>
    <lineage>
        <taxon>Bacteria</taxon>
        <taxon>Pseudomonadati</taxon>
        <taxon>Bacteroidota</taxon>
        <taxon>Flavobacteriia</taxon>
        <taxon>Flavobacteriales</taxon>
        <taxon>Flavobacteriaceae</taxon>
        <taxon>Flavobacterium</taxon>
    </lineage>
</organism>
<reference evidence="1 2" key="1">
    <citation type="submission" date="2018-07" db="EMBL/GenBank/DDBJ databases">
        <title>Genome assembly of strain KB82.</title>
        <authorList>
            <person name="Kukolya J."/>
            <person name="Horvath B."/>
            <person name="Nagy I."/>
            <person name="Toth A."/>
        </authorList>
    </citation>
    <scope>NUCLEOTIDE SEQUENCE [LARGE SCALE GENOMIC DNA]</scope>
    <source>
        <strain evidence="1 2">Kb82</strain>
    </source>
</reference>
<comment type="caution">
    <text evidence="1">The sequence shown here is derived from an EMBL/GenBank/DDBJ whole genome shotgun (WGS) entry which is preliminary data.</text>
</comment>
<dbReference type="EMBL" id="PRDM01000006">
    <property type="protein sequence ID" value="MBE8727978.1"/>
    <property type="molecule type" value="Genomic_DNA"/>
</dbReference>